<dbReference type="AlphaFoldDB" id="A0A7W2AIH9"/>
<comment type="caution">
    <text evidence="1">The sequence shown here is derived from an EMBL/GenBank/DDBJ whole genome shotgun (WGS) entry which is preliminary data.</text>
</comment>
<accession>A0A7W2AIH9</accession>
<sequence length="135" mass="15003">MAKTVSLTDANAYFDENVLHSQPWDQADDTVKQKALNNAEIVLYREFRGLYDISNPVNQIPLPAIYEQALWMLRQDDTILKAEMGVTGIGVSGISIQTKGVPVQYIAPEASRIIAEDQSNRGNTSYDGNIGWLVM</sequence>
<keyword evidence="2" id="KW-1185">Reference proteome</keyword>
<dbReference type="RefSeq" id="WP_052154371.1">
    <property type="nucleotide sequence ID" value="NZ_JACEIP010000010.1"/>
</dbReference>
<dbReference type="EMBL" id="JACEIP010000010">
    <property type="protein sequence ID" value="MBA4542893.1"/>
    <property type="molecule type" value="Genomic_DNA"/>
</dbReference>
<organism evidence="1 2">
    <name type="scientific">Thermoactinomyces daqus</name>
    <dbReference type="NCBI Taxonomy" id="1329516"/>
    <lineage>
        <taxon>Bacteria</taxon>
        <taxon>Bacillati</taxon>
        <taxon>Bacillota</taxon>
        <taxon>Bacilli</taxon>
        <taxon>Bacillales</taxon>
        <taxon>Thermoactinomycetaceae</taxon>
        <taxon>Thermoactinomyces</taxon>
    </lineage>
</organism>
<dbReference type="Proteomes" id="UP000530514">
    <property type="component" value="Unassembled WGS sequence"/>
</dbReference>
<evidence type="ECO:0000313" key="1">
    <source>
        <dbReference type="EMBL" id="MBA4542893.1"/>
    </source>
</evidence>
<name>A0A7W2AIH9_9BACL</name>
<dbReference type="OrthoDB" id="2083468at2"/>
<proteinExistence type="predicted"/>
<protein>
    <submittedName>
        <fullName evidence="1">Uncharacterized protein</fullName>
    </submittedName>
</protein>
<evidence type="ECO:0000313" key="2">
    <source>
        <dbReference type="Proteomes" id="UP000530514"/>
    </source>
</evidence>
<reference evidence="1 2" key="1">
    <citation type="submission" date="2020-07" db="EMBL/GenBank/DDBJ databases">
        <authorList>
            <person name="Feng H."/>
        </authorList>
    </citation>
    <scope>NUCLEOTIDE SEQUENCE [LARGE SCALE GENOMIC DNA]</scope>
    <source>
        <strain evidence="2">s-11</strain>
    </source>
</reference>
<gene>
    <name evidence="1" type="ORF">H1164_08260</name>
</gene>